<evidence type="ECO:0000256" key="5">
    <source>
        <dbReference type="ARBA" id="ARBA00022839"/>
    </source>
</evidence>
<dbReference type="EMBL" id="JAUSUL010000002">
    <property type="protein sequence ID" value="MDQ0316012.1"/>
    <property type="molecule type" value="Genomic_DNA"/>
</dbReference>
<dbReference type="Gene3D" id="2.40.50.460">
    <property type="match status" value="1"/>
</dbReference>
<dbReference type="PANTHER" id="PTHR30255:SF2">
    <property type="entry name" value="SINGLE-STRANDED-DNA-SPECIFIC EXONUCLEASE RECJ"/>
    <property type="match status" value="1"/>
</dbReference>
<keyword evidence="3" id="KW-0540">Nuclease</keyword>
<dbReference type="NCBIfam" id="TIGR00644">
    <property type="entry name" value="recJ"/>
    <property type="match status" value="1"/>
</dbReference>
<evidence type="ECO:0000256" key="6">
    <source>
        <dbReference type="SAM" id="Coils"/>
    </source>
</evidence>
<evidence type="ECO:0000259" key="7">
    <source>
        <dbReference type="Pfam" id="PF01368"/>
    </source>
</evidence>
<keyword evidence="6" id="KW-0175">Coiled coil</keyword>
<dbReference type="GO" id="GO:0006281">
    <property type="term" value="P:DNA repair"/>
    <property type="evidence" value="ECO:0007669"/>
    <property type="project" value="InterPro"/>
</dbReference>
<dbReference type="SUPFAM" id="SSF64182">
    <property type="entry name" value="DHH phosphoesterases"/>
    <property type="match status" value="1"/>
</dbReference>
<dbReference type="InterPro" id="IPR001667">
    <property type="entry name" value="DDH_dom"/>
</dbReference>
<dbReference type="Gene3D" id="3.10.310.30">
    <property type="match status" value="1"/>
</dbReference>
<comment type="similarity">
    <text evidence="1">Belongs to the RecJ family.</text>
</comment>
<evidence type="ECO:0000259" key="8">
    <source>
        <dbReference type="Pfam" id="PF02272"/>
    </source>
</evidence>
<dbReference type="GO" id="GO:0006310">
    <property type="term" value="P:DNA recombination"/>
    <property type="evidence" value="ECO:0007669"/>
    <property type="project" value="InterPro"/>
</dbReference>
<evidence type="ECO:0000256" key="3">
    <source>
        <dbReference type="ARBA" id="ARBA00022722"/>
    </source>
</evidence>
<evidence type="ECO:0000256" key="4">
    <source>
        <dbReference type="ARBA" id="ARBA00022801"/>
    </source>
</evidence>
<dbReference type="GO" id="GO:0003676">
    <property type="term" value="F:nucleic acid binding"/>
    <property type="evidence" value="ECO:0007669"/>
    <property type="project" value="InterPro"/>
</dbReference>
<reference evidence="10" key="1">
    <citation type="submission" date="2023-07" db="EMBL/GenBank/DDBJ databases">
        <title>Genomic Encyclopedia of Type Strains, Phase IV (KMG-IV): sequencing the most valuable type-strain genomes for metagenomic binning, comparative biology and taxonomic classification.</title>
        <authorList>
            <person name="Goeker M."/>
        </authorList>
    </citation>
    <scope>NUCLEOTIDE SEQUENCE</scope>
    <source>
        <strain evidence="10">DSM 21202</strain>
    </source>
</reference>
<dbReference type="Proteomes" id="UP001229244">
    <property type="component" value="Unassembled WGS sequence"/>
</dbReference>
<gene>
    <name evidence="10" type="ORF">J2S73_002469</name>
</gene>
<evidence type="ECO:0000256" key="1">
    <source>
        <dbReference type="ARBA" id="ARBA00005915"/>
    </source>
</evidence>
<evidence type="ECO:0000313" key="10">
    <source>
        <dbReference type="EMBL" id="MDQ0316012.1"/>
    </source>
</evidence>
<feature type="domain" description="DDH" evidence="7">
    <location>
        <begin position="90"/>
        <end position="245"/>
    </location>
</feature>
<keyword evidence="5 10" id="KW-0269">Exonuclease</keyword>
<dbReference type="Pfam" id="PF02272">
    <property type="entry name" value="DHHA1"/>
    <property type="match status" value="1"/>
</dbReference>
<dbReference type="InterPro" id="IPR051673">
    <property type="entry name" value="SSDNA_exonuclease_RecJ"/>
</dbReference>
<feature type="domain" description="DHHA1" evidence="8">
    <location>
        <begin position="367"/>
        <end position="460"/>
    </location>
</feature>
<evidence type="ECO:0000259" key="9">
    <source>
        <dbReference type="Pfam" id="PF17768"/>
    </source>
</evidence>
<keyword evidence="11" id="KW-1185">Reference proteome</keyword>
<accession>A0AAE3VQ27</accession>
<dbReference type="GO" id="GO:0008409">
    <property type="term" value="F:5'-3' exonuclease activity"/>
    <property type="evidence" value="ECO:0007669"/>
    <property type="project" value="InterPro"/>
</dbReference>
<dbReference type="Gene3D" id="3.90.1640.30">
    <property type="match status" value="1"/>
</dbReference>
<name>A0AAE3VQ27_9HYPH</name>
<dbReference type="InterPro" id="IPR038763">
    <property type="entry name" value="DHH_sf"/>
</dbReference>
<dbReference type="Pfam" id="PF17768">
    <property type="entry name" value="RecJ_OB"/>
    <property type="match status" value="1"/>
</dbReference>
<dbReference type="InterPro" id="IPR004610">
    <property type="entry name" value="RecJ"/>
</dbReference>
<evidence type="ECO:0000313" key="11">
    <source>
        <dbReference type="Proteomes" id="UP001229244"/>
    </source>
</evidence>
<dbReference type="InterPro" id="IPR003156">
    <property type="entry name" value="DHHA1_dom"/>
</dbReference>
<proteinExistence type="inferred from homology"/>
<keyword evidence="4 10" id="KW-0378">Hydrolase</keyword>
<sequence length="590" mass="61369">MLLGVRSSATGRSWRARLGPAQEIEARAIAQRHGLPEIVGRVLAGRGVDCDGTESFLAPSLKTLLPDPSTVTDCEAAAERLADSIERGERVAVFADYDVDGATSAAILVRALRAFGLDPIIYVPDRVSEGYGPTVEAVRHLSESADLLVAVDCGSAAHDPFEAARTAGMDVVVIDHHPVGETLAPARAIVNPNRQDDLSGLGHLAAVGVTFVVLVALNRAIRARRGAAAARAPDLLGFLDLVALGTVCDVVPLAGLNRAFVVKGLQLMRQRINPGLTALSDCARLSGPPEAYHLGFLLGPRINAGGRIGEAGLGARLLTSDDAASAARIAVELDRLNRERQAVEAAALQEAEAMLLPLATAGELPPVIVVAAPTWHIGVVGLVASRLKERYRRPVFAIAFDEEGKGVGSGRSVAGVDLGLAVREAFAEGLLIKGGGHAMAAGLTVAQDRLGDLTDWITARLAGDVEAARGSDGLSVDGVLSPGGATTDLIGLLERAGPFGAKHPEPVFAFGDLLVDTVAEVGDAHLRASFKAEDGARLDAMAFRARGTDLGDTLVRSRGAPLQVAGGLMLDTFRGPPKVRLKLTDVAIKS</sequence>
<organism evidence="10 11">
    <name type="scientific">Amorphus orientalis</name>
    <dbReference type="NCBI Taxonomy" id="649198"/>
    <lineage>
        <taxon>Bacteria</taxon>
        <taxon>Pseudomonadati</taxon>
        <taxon>Pseudomonadota</taxon>
        <taxon>Alphaproteobacteria</taxon>
        <taxon>Hyphomicrobiales</taxon>
        <taxon>Amorphaceae</taxon>
        <taxon>Amorphus</taxon>
    </lineage>
</organism>
<dbReference type="InterPro" id="IPR041122">
    <property type="entry name" value="RecJ_OB"/>
</dbReference>
<feature type="coiled-coil region" evidence="6">
    <location>
        <begin position="326"/>
        <end position="353"/>
    </location>
</feature>
<evidence type="ECO:0000256" key="2">
    <source>
        <dbReference type="ARBA" id="ARBA00019841"/>
    </source>
</evidence>
<dbReference type="PANTHER" id="PTHR30255">
    <property type="entry name" value="SINGLE-STRANDED-DNA-SPECIFIC EXONUCLEASE RECJ"/>
    <property type="match status" value="1"/>
</dbReference>
<comment type="caution">
    <text evidence="10">The sequence shown here is derived from an EMBL/GenBank/DDBJ whole genome shotgun (WGS) entry which is preliminary data.</text>
</comment>
<dbReference type="AlphaFoldDB" id="A0AAE3VQ27"/>
<dbReference type="Pfam" id="PF01368">
    <property type="entry name" value="DHH"/>
    <property type="match status" value="1"/>
</dbReference>
<feature type="domain" description="RecJ OB" evidence="9">
    <location>
        <begin position="476"/>
        <end position="585"/>
    </location>
</feature>
<protein>
    <recommendedName>
        <fullName evidence="2">Single-stranded-DNA-specific exonuclease RecJ</fullName>
    </recommendedName>
</protein>